<dbReference type="Pfam" id="PF14322">
    <property type="entry name" value="SusD-like_3"/>
    <property type="match status" value="1"/>
</dbReference>
<evidence type="ECO:0000259" key="6">
    <source>
        <dbReference type="Pfam" id="PF07980"/>
    </source>
</evidence>
<evidence type="ECO:0000256" key="5">
    <source>
        <dbReference type="ARBA" id="ARBA00023237"/>
    </source>
</evidence>
<dbReference type="AlphaFoldDB" id="A0A4U1GLE9"/>
<gene>
    <name evidence="8" type="ORF">FBD94_00455</name>
</gene>
<dbReference type="PROSITE" id="PS51257">
    <property type="entry name" value="PROKAR_LIPOPROTEIN"/>
    <property type="match status" value="1"/>
</dbReference>
<comment type="caution">
    <text evidence="8">The sequence shown here is derived from an EMBL/GenBank/DDBJ whole genome shotgun (WGS) entry which is preliminary data.</text>
</comment>
<evidence type="ECO:0000256" key="2">
    <source>
        <dbReference type="ARBA" id="ARBA00006275"/>
    </source>
</evidence>
<dbReference type="EMBL" id="SWDX01000001">
    <property type="protein sequence ID" value="TKC65068.1"/>
    <property type="molecule type" value="Genomic_DNA"/>
</dbReference>
<evidence type="ECO:0000259" key="7">
    <source>
        <dbReference type="Pfam" id="PF14322"/>
    </source>
</evidence>
<dbReference type="InterPro" id="IPR033985">
    <property type="entry name" value="SusD-like_N"/>
</dbReference>
<dbReference type="SUPFAM" id="SSF48452">
    <property type="entry name" value="TPR-like"/>
    <property type="match status" value="1"/>
</dbReference>
<reference evidence="8 9" key="1">
    <citation type="submission" date="2019-04" db="EMBL/GenBank/DDBJ databases">
        <title>Pedobacter sp. RP-1-16 sp. nov., isolated from Arctic soil.</title>
        <authorList>
            <person name="Dahal R.H."/>
            <person name="Kim D.-U."/>
        </authorList>
    </citation>
    <scope>NUCLEOTIDE SEQUENCE [LARGE SCALE GENOMIC DNA]</scope>
    <source>
        <strain evidence="8 9">RP-1-16</strain>
    </source>
</reference>
<feature type="domain" description="RagB/SusD" evidence="6">
    <location>
        <begin position="340"/>
        <end position="450"/>
    </location>
</feature>
<accession>A0A4U1GLE9</accession>
<name>A0A4U1GLE9_9SPHI</name>
<dbReference type="InterPro" id="IPR011990">
    <property type="entry name" value="TPR-like_helical_dom_sf"/>
</dbReference>
<evidence type="ECO:0000256" key="4">
    <source>
        <dbReference type="ARBA" id="ARBA00023136"/>
    </source>
</evidence>
<evidence type="ECO:0000256" key="1">
    <source>
        <dbReference type="ARBA" id="ARBA00004442"/>
    </source>
</evidence>
<protein>
    <submittedName>
        <fullName evidence="8">RagB/SusD family nutrient uptake outer membrane protein</fullName>
    </submittedName>
</protein>
<organism evidence="8 9">
    <name type="scientific">Pedobacter hiemivivus</name>
    <dbReference type="NCBI Taxonomy" id="2530454"/>
    <lineage>
        <taxon>Bacteria</taxon>
        <taxon>Pseudomonadati</taxon>
        <taxon>Bacteroidota</taxon>
        <taxon>Sphingobacteriia</taxon>
        <taxon>Sphingobacteriales</taxon>
        <taxon>Sphingobacteriaceae</taxon>
        <taxon>Pedobacter</taxon>
    </lineage>
</organism>
<evidence type="ECO:0000256" key="3">
    <source>
        <dbReference type="ARBA" id="ARBA00022729"/>
    </source>
</evidence>
<dbReference type="Pfam" id="PF07980">
    <property type="entry name" value="SusD_RagB"/>
    <property type="match status" value="1"/>
</dbReference>
<dbReference type="GO" id="GO:0009279">
    <property type="term" value="C:cell outer membrane"/>
    <property type="evidence" value="ECO:0007669"/>
    <property type="project" value="UniProtKB-SubCell"/>
</dbReference>
<proteinExistence type="inferred from homology"/>
<dbReference type="RefSeq" id="WP_136878704.1">
    <property type="nucleotide sequence ID" value="NZ_SWDX01000001.1"/>
</dbReference>
<comment type="subcellular location">
    <subcellularLocation>
        <location evidence="1">Cell outer membrane</location>
    </subcellularLocation>
</comment>
<dbReference type="Proteomes" id="UP000309594">
    <property type="component" value="Unassembled WGS sequence"/>
</dbReference>
<feature type="domain" description="SusD-like N-terminal" evidence="7">
    <location>
        <begin position="26"/>
        <end position="233"/>
    </location>
</feature>
<dbReference type="InterPro" id="IPR012944">
    <property type="entry name" value="SusD_RagB_dom"/>
</dbReference>
<evidence type="ECO:0000313" key="9">
    <source>
        <dbReference type="Proteomes" id="UP000309594"/>
    </source>
</evidence>
<dbReference type="Gene3D" id="1.25.40.390">
    <property type="match status" value="1"/>
</dbReference>
<comment type="similarity">
    <text evidence="2">Belongs to the SusD family.</text>
</comment>
<keyword evidence="5" id="KW-0998">Cell outer membrane</keyword>
<keyword evidence="3" id="KW-0732">Signal</keyword>
<evidence type="ECO:0000313" key="8">
    <source>
        <dbReference type="EMBL" id="TKC65068.1"/>
    </source>
</evidence>
<keyword evidence="4" id="KW-0472">Membrane</keyword>
<sequence>MMRKENLNYIFSILLVLLFQSCGKTWLEAKPDKSLVVPKSIKDFQALLDNTSQVFNINQASGLGEIGAGDFYITFSGWQLLFNVQEKSAYIWAPTAGFYNGEQSLDWSSAYQRILNTNVILEGIEKVKPGMTEQQDWNNVKGGALFFRAFDFFNLAQEYCVVYNSSTANADLGLPLRLEYDVNIKLKRSNLQQTYDRIIADLKEAANLLGTKSQYKTRPSKEAAYALLARTYLVMENYEQAGVYADLTLQIQSDLMDYTKLNSAVPFPIARFNAEVIFHSTFTYGIFKASLLTVVPELYNDYAIGDCRRSVFFTTNANGMTFKGSYNGDKTLFGGLATDEMYLIRSECNARNGKPGLALEDLNHLRRSRWNGIYLDLISTNPNTVLDYILKERRKELVFRGIRWSDLRRLNRDSRFAVTLTRVLNGISYSLLPNDKKYVFPIDEEEIRLSDIQQNER</sequence>